<dbReference type="RefSeq" id="WP_147393189.1">
    <property type="nucleotide sequence ID" value="NZ_QZEW01000219.1"/>
</dbReference>
<dbReference type="EMBL" id="QZEW01000219">
    <property type="protein sequence ID" value="RJK98492.1"/>
    <property type="molecule type" value="Genomic_DNA"/>
</dbReference>
<dbReference type="Proteomes" id="UP000283587">
    <property type="component" value="Unassembled WGS sequence"/>
</dbReference>
<dbReference type="AlphaFoldDB" id="A0A418ZQG4"/>
<protein>
    <submittedName>
        <fullName evidence="2">DUF4123 domain-containing protein</fullName>
    </submittedName>
</protein>
<dbReference type="OrthoDB" id="6112377at2"/>
<feature type="non-terminal residue" evidence="2">
    <location>
        <position position="289"/>
    </location>
</feature>
<reference evidence="3" key="1">
    <citation type="submission" date="2018-09" db="EMBL/GenBank/DDBJ databases">
        <title>Paracoccus onubensis nov. sp. a moderate halophilic bacterium isolated from Gruta de las Maravillas (Aracena, Spain).</title>
        <authorList>
            <person name="Jurado V."/>
            <person name="Gutierrez-Patricio S."/>
            <person name="Gonzalez-Pimentel J.L."/>
            <person name="Miller A.Z."/>
            <person name="Laiz L."/>
            <person name="Saiz-Jimenez C."/>
        </authorList>
    </citation>
    <scope>NUCLEOTIDE SEQUENCE [LARGE SCALE GENOMIC DNA]</scope>
    <source>
        <strain evidence="3">DSM 26381</strain>
    </source>
</reference>
<proteinExistence type="predicted"/>
<evidence type="ECO:0000313" key="2">
    <source>
        <dbReference type="EMBL" id="RJK98492.1"/>
    </source>
</evidence>
<feature type="domain" description="DUF4123" evidence="1">
    <location>
        <begin position="122"/>
        <end position="238"/>
    </location>
</feature>
<accession>A0A418ZQG4</accession>
<dbReference type="Pfam" id="PF13503">
    <property type="entry name" value="DUF4123"/>
    <property type="match status" value="1"/>
</dbReference>
<name>A0A418ZQG4_9RHOB</name>
<dbReference type="InterPro" id="IPR025391">
    <property type="entry name" value="DUF4123"/>
</dbReference>
<evidence type="ECO:0000259" key="1">
    <source>
        <dbReference type="Pfam" id="PF13503"/>
    </source>
</evidence>
<organism evidence="2 3">
    <name type="scientific">Paracoccus siganidrum</name>
    <dbReference type="NCBI Taxonomy" id="1276757"/>
    <lineage>
        <taxon>Bacteria</taxon>
        <taxon>Pseudomonadati</taxon>
        <taxon>Pseudomonadota</taxon>
        <taxon>Alphaproteobacteria</taxon>
        <taxon>Rhodobacterales</taxon>
        <taxon>Paracoccaceae</taxon>
        <taxon>Paracoccus</taxon>
    </lineage>
</organism>
<evidence type="ECO:0000313" key="3">
    <source>
        <dbReference type="Proteomes" id="UP000283587"/>
    </source>
</evidence>
<gene>
    <name evidence="2" type="ORF">D3P05_23940</name>
</gene>
<comment type="caution">
    <text evidence="2">The sequence shown here is derived from an EMBL/GenBank/DDBJ whole genome shotgun (WGS) entry which is preliminary data.</text>
</comment>
<keyword evidence="3" id="KW-1185">Reference proteome</keyword>
<sequence length="289" mass="31545">MGAEPWIGFCHLRAQTPERERWIGDRPEAVRWLMLAASSPQDYAAGMRRALGRMGYDLLSVSSTAPADRAEGLGSLAEKVPALLAQVNEARPVGLGDFAPPEAAASWRETDWDEVLDAPGTLWAVVDGVAWPGISGRLAQGDTDHACLYGTLDPSGRAMAPWLVRVQPGSGFAANLRAHPQGDHAFVLLRAEAGLDEIRGHLRRFTMMHTPHDPDAAVYFRFYDPRVMIDALETLTDSFRDSFTRILDAIILPLTPACLLPDAAKLTGPAIDPLDNPESCRGRLLCWRG</sequence>